<keyword evidence="1" id="KW-0732">Signal</keyword>
<dbReference type="Pfam" id="PF18938">
    <property type="entry name" value="aRib"/>
    <property type="match status" value="1"/>
</dbReference>
<evidence type="ECO:0000313" key="4">
    <source>
        <dbReference type="EMBL" id="MDK7294277.1"/>
    </source>
</evidence>
<evidence type="ECO:0000256" key="1">
    <source>
        <dbReference type="ARBA" id="ARBA00022729"/>
    </source>
</evidence>
<dbReference type="InterPro" id="IPR044024">
    <property type="entry name" value="aRib"/>
</dbReference>
<feature type="region of interest" description="Disordered" evidence="2">
    <location>
        <begin position="1"/>
        <end position="70"/>
    </location>
</feature>
<accession>A0AAW6YJM2</accession>
<comment type="caution">
    <text evidence="4">The sequence shown here is derived from an EMBL/GenBank/DDBJ whole genome shotgun (WGS) entry which is preliminary data.</text>
</comment>
<reference evidence="4" key="1">
    <citation type="submission" date="2023-05" db="EMBL/GenBank/DDBJ databases">
        <title>Cataloging the Phylogenetic Diversity of Human Bladder Bacteria.</title>
        <authorList>
            <person name="Du J."/>
        </authorList>
    </citation>
    <scope>NUCLEOTIDE SEQUENCE</scope>
    <source>
        <strain evidence="4">UMB0765</strain>
    </source>
</reference>
<feature type="domain" description="Atypical Rib" evidence="3">
    <location>
        <begin position="48"/>
        <end position="83"/>
    </location>
</feature>
<feature type="non-terminal residue" evidence="4">
    <location>
        <position position="1"/>
    </location>
</feature>
<evidence type="ECO:0000259" key="3">
    <source>
        <dbReference type="Pfam" id="PF18938"/>
    </source>
</evidence>
<proteinExistence type="predicted"/>
<name>A0AAW6YJM2_9STRE</name>
<feature type="compositionally biased region" description="Basic and acidic residues" evidence="2">
    <location>
        <begin position="57"/>
        <end position="70"/>
    </location>
</feature>
<dbReference type="AlphaFoldDB" id="A0AAW6YJM2"/>
<protein>
    <recommendedName>
        <fullName evidence="3">Atypical Rib domain-containing protein</fullName>
    </recommendedName>
</protein>
<sequence>TNVDGPITVTVEDKDLPDGKQTFEVPVEGHEKGRDDNGSDKTQADLTDPTVPAEKTPVADKNHLTDDEKAQVKKAIEDANKDKFPA</sequence>
<gene>
    <name evidence="4" type="ORF">QP487_12735</name>
</gene>
<dbReference type="EMBL" id="JASOPU010000359">
    <property type="protein sequence ID" value="MDK7294277.1"/>
    <property type="molecule type" value="Genomic_DNA"/>
</dbReference>
<feature type="non-terminal residue" evidence="4">
    <location>
        <position position="86"/>
    </location>
</feature>
<evidence type="ECO:0000256" key="2">
    <source>
        <dbReference type="SAM" id="MobiDB-lite"/>
    </source>
</evidence>
<feature type="compositionally biased region" description="Basic and acidic residues" evidence="2">
    <location>
        <begin position="27"/>
        <end position="43"/>
    </location>
</feature>
<dbReference type="Proteomes" id="UP001237917">
    <property type="component" value="Unassembled WGS sequence"/>
</dbReference>
<organism evidence="4 5">
    <name type="scientific">Streptococcus pasteurianus</name>
    <dbReference type="NCBI Taxonomy" id="197614"/>
    <lineage>
        <taxon>Bacteria</taxon>
        <taxon>Bacillati</taxon>
        <taxon>Bacillota</taxon>
        <taxon>Bacilli</taxon>
        <taxon>Lactobacillales</taxon>
        <taxon>Streptococcaceae</taxon>
        <taxon>Streptococcus</taxon>
    </lineage>
</organism>
<evidence type="ECO:0000313" key="5">
    <source>
        <dbReference type="Proteomes" id="UP001237917"/>
    </source>
</evidence>
<dbReference type="Gene3D" id="3.10.20.890">
    <property type="match status" value="1"/>
</dbReference>